<keyword evidence="1" id="KW-0812">Transmembrane</keyword>
<evidence type="ECO:0000313" key="2">
    <source>
        <dbReference type="EMBL" id="URW79629.1"/>
    </source>
</evidence>
<dbReference type="Proteomes" id="UP001056426">
    <property type="component" value="Chromosome"/>
</dbReference>
<accession>A0A9J6ZPM5</accession>
<evidence type="ECO:0000256" key="1">
    <source>
        <dbReference type="SAM" id="Phobius"/>
    </source>
</evidence>
<dbReference type="Pfam" id="PF07661">
    <property type="entry name" value="MORN_2"/>
    <property type="match status" value="7"/>
</dbReference>
<keyword evidence="1" id="KW-1133">Transmembrane helix</keyword>
<reference evidence="2" key="2">
    <citation type="submission" date="2022-06" db="EMBL/GenBank/DDBJ databases">
        <title>Xiashengella guii gen. nov. sp. nov., a bacterium isolated form anaerobic digestion tank.</title>
        <authorList>
            <person name="Huang H."/>
        </authorList>
    </citation>
    <scope>NUCLEOTIDE SEQUENCE</scope>
    <source>
        <strain evidence="2">Ai-910</strain>
    </source>
</reference>
<dbReference type="KEGG" id="alkq:M9189_12280"/>
<gene>
    <name evidence="2" type="ORF">M9189_12280</name>
</gene>
<keyword evidence="1" id="KW-0472">Membrane</keyword>
<feature type="transmembrane region" description="Helical" evidence="1">
    <location>
        <begin position="9"/>
        <end position="27"/>
    </location>
</feature>
<proteinExistence type="predicted"/>
<evidence type="ECO:0000313" key="3">
    <source>
        <dbReference type="Proteomes" id="UP001056426"/>
    </source>
</evidence>
<dbReference type="SUPFAM" id="SSF82185">
    <property type="entry name" value="Histone H3 K4-specific methyltransferase SET7/9 N-terminal domain"/>
    <property type="match status" value="2"/>
</dbReference>
<sequence length="274" mass="31455">MYKYSGAQIFRPAIVVLVLTFAVYINVGGQNSLDASGQKTGKWQYFNKEGQLTEEGEYRSGKKEGIWKAFYPDGTVKYEITFKDGVANGPAKFYFPDGSLWEEGIWKEAFWVGDYRLYHPGGKPAYEFHYNDWGKREGEQKYYYADGTIKFRGKWQDGAIDGKVEVYDSSGKLQAIRNYENGSFESTDTKPSVLPESNEREPDRIVSPFHGTGYHTAYRLDGRIYQKGYYREGILYDGEEFIYDSSGVLRQIRVYENGKLVRIKSGREIEGTAQ</sequence>
<dbReference type="Gene3D" id="2.20.110.10">
    <property type="entry name" value="Histone H3 K4-specific methyltransferase SET7/9 N-terminal domain"/>
    <property type="match status" value="1"/>
</dbReference>
<dbReference type="EMBL" id="CP098400">
    <property type="protein sequence ID" value="URW79629.1"/>
    <property type="molecule type" value="Genomic_DNA"/>
</dbReference>
<dbReference type="RefSeq" id="WP_250723625.1">
    <property type="nucleotide sequence ID" value="NZ_CP098400.1"/>
</dbReference>
<dbReference type="AlphaFoldDB" id="A0A9J6ZPM5"/>
<name>A0A9J6ZPM5_9BACT</name>
<keyword evidence="3" id="KW-1185">Reference proteome</keyword>
<organism evidence="2 3">
    <name type="scientific">Xiashengella succiniciproducens</name>
    <dbReference type="NCBI Taxonomy" id="2949635"/>
    <lineage>
        <taxon>Bacteria</taxon>
        <taxon>Pseudomonadati</taxon>
        <taxon>Bacteroidota</taxon>
        <taxon>Bacteroidia</taxon>
        <taxon>Marinilabiliales</taxon>
        <taxon>Marinilabiliaceae</taxon>
        <taxon>Xiashengella</taxon>
    </lineage>
</organism>
<protein>
    <submittedName>
        <fullName evidence="2">Toxin-antitoxin system YwqK family antitoxin</fullName>
    </submittedName>
</protein>
<reference evidence="2" key="1">
    <citation type="submission" date="2022-05" db="EMBL/GenBank/DDBJ databases">
        <authorList>
            <person name="Sun X."/>
        </authorList>
    </citation>
    <scope>NUCLEOTIDE SEQUENCE</scope>
    <source>
        <strain evidence="2">Ai-910</strain>
    </source>
</reference>
<dbReference type="Gene3D" id="3.90.930.1">
    <property type="match status" value="1"/>
</dbReference>
<dbReference type="InterPro" id="IPR011652">
    <property type="entry name" value="MORN_2"/>
</dbReference>